<dbReference type="Pfam" id="PF13307">
    <property type="entry name" value="Helicase_C_2"/>
    <property type="match status" value="1"/>
</dbReference>
<dbReference type="PANTHER" id="PTHR11472">
    <property type="entry name" value="DNA REPAIR DEAD HELICASE RAD3/XP-D SUBFAMILY MEMBER"/>
    <property type="match status" value="1"/>
</dbReference>
<evidence type="ECO:0000259" key="8">
    <source>
        <dbReference type="PROSITE" id="PS51193"/>
    </source>
</evidence>
<dbReference type="GO" id="GO:0016818">
    <property type="term" value="F:hydrolase activity, acting on acid anhydrides, in phosphorus-containing anhydrides"/>
    <property type="evidence" value="ECO:0007669"/>
    <property type="project" value="InterPro"/>
</dbReference>
<keyword evidence="4 6" id="KW-0269">Exonuclease</keyword>
<keyword evidence="9" id="KW-0347">Helicase</keyword>
<proteinExistence type="inferred from homology"/>
<reference evidence="9 10" key="1">
    <citation type="submission" date="2019-07" db="EMBL/GenBank/DDBJ databases">
        <title>Whole genome shotgun sequence of Cerasibacillus quisquiliarum NBRC 102429.</title>
        <authorList>
            <person name="Hosoyama A."/>
            <person name="Uohara A."/>
            <person name="Ohji S."/>
            <person name="Ichikawa N."/>
        </authorList>
    </citation>
    <scope>NUCLEOTIDE SEQUENCE [LARGE SCALE GENOMIC DNA]</scope>
    <source>
        <strain evidence="9 10">NBRC 102429</strain>
    </source>
</reference>
<keyword evidence="10" id="KW-1185">Reference proteome</keyword>
<dbReference type="OrthoDB" id="9803913at2"/>
<accession>A0A511V199</accession>
<gene>
    <name evidence="6 7 9" type="primary">dinG</name>
    <name evidence="9" type="ORF">CQU01_20290</name>
</gene>
<feature type="short sequence motif" description="DEAH box" evidence="6">
    <location>
        <begin position="464"/>
        <end position="467"/>
    </location>
</feature>
<comment type="caution">
    <text evidence="9">The sequence shown here is derived from an EMBL/GenBank/DDBJ whole genome shotgun (WGS) entry which is preliminary data.</text>
</comment>
<dbReference type="NCBIfam" id="NF005981">
    <property type="entry name" value="PRK08074.1"/>
    <property type="match status" value="1"/>
</dbReference>
<dbReference type="Gene3D" id="3.40.50.300">
    <property type="entry name" value="P-loop containing nucleotide triphosphate hydrolases"/>
    <property type="match status" value="2"/>
</dbReference>
<dbReference type="SUPFAM" id="SSF52540">
    <property type="entry name" value="P-loop containing nucleoside triphosphate hydrolases"/>
    <property type="match status" value="1"/>
</dbReference>
<dbReference type="Gene3D" id="3.30.420.10">
    <property type="entry name" value="Ribonuclease H-like superfamily/Ribonuclease H"/>
    <property type="match status" value="1"/>
</dbReference>
<dbReference type="InterPro" id="IPR036397">
    <property type="entry name" value="RNaseH_sf"/>
</dbReference>
<dbReference type="RefSeq" id="WP_146938174.1">
    <property type="nucleotide sequence ID" value="NZ_BJXW01000023.1"/>
</dbReference>
<dbReference type="InterPro" id="IPR006054">
    <property type="entry name" value="DnaQ"/>
</dbReference>
<name>A0A511V199_9BACI</name>
<dbReference type="InterPro" id="IPR012337">
    <property type="entry name" value="RNaseH-like_sf"/>
</dbReference>
<dbReference type="InterPro" id="IPR006310">
    <property type="entry name" value="DinG"/>
</dbReference>
<feature type="binding site" evidence="6">
    <location>
        <begin position="284"/>
        <end position="291"/>
    </location>
    <ligand>
        <name>ATP</name>
        <dbReference type="ChEBI" id="CHEBI:30616"/>
    </ligand>
</feature>
<evidence type="ECO:0000256" key="2">
    <source>
        <dbReference type="ARBA" id="ARBA00022741"/>
    </source>
</evidence>
<dbReference type="FunFam" id="3.30.420.10:FF:000045">
    <property type="entry name" value="3'-5' exonuclease DinG"/>
    <property type="match status" value="1"/>
</dbReference>
<evidence type="ECO:0000313" key="10">
    <source>
        <dbReference type="Proteomes" id="UP000321491"/>
    </source>
</evidence>
<dbReference type="InterPro" id="IPR014013">
    <property type="entry name" value="Helic_SF1/SF2_ATP-bd_DinG/Rad3"/>
</dbReference>
<dbReference type="GO" id="GO:0006260">
    <property type="term" value="P:DNA replication"/>
    <property type="evidence" value="ECO:0007669"/>
    <property type="project" value="InterPro"/>
</dbReference>
<dbReference type="EMBL" id="BJXW01000023">
    <property type="protein sequence ID" value="GEN31791.1"/>
    <property type="molecule type" value="Genomic_DNA"/>
</dbReference>
<keyword evidence="1 6" id="KW-0540">Nuclease</keyword>
<evidence type="ECO:0000256" key="4">
    <source>
        <dbReference type="ARBA" id="ARBA00022839"/>
    </source>
</evidence>
<keyword evidence="2 6" id="KW-0547">Nucleotide-binding</keyword>
<dbReference type="GO" id="GO:0005524">
    <property type="term" value="F:ATP binding"/>
    <property type="evidence" value="ECO:0007669"/>
    <property type="project" value="UniProtKB-UniRule"/>
</dbReference>
<dbReference type="Pfam" id="PF00929">
    <property type="entry name" value="RNase_T"/>
    <property type="match status" value="1"/>
</dbReference>
<evidence type="ECO:0000313" key="9">
    <source>
        <dbReference type="EMBL" id="GEN31791.1"/>
    </source>
</evidence>
<organism evidence="9 10">
    <name type="scientific">Cerasibacillus quisquiliarum</name>
    <dbReference type="NCBI Taxonomy" id="227865"/>
    <lineage>
        <taxon>Bacteria</taxon>
        <taxon>Bacillati</taxon>
        <taxon>Bacillota</taxon>
        <taxon>Bacilli</taxon>
        <taxon>Bacillales</taxon>
        <taxon>Bacillaceae</taxon>
        <taxon>Cerasibacillus</taxon>
    </lineage>
</organism>
<evidence type="ECO:0000256" key="7">
    <source>
        <dbReference type="RuleBase" id="RU364106"/>
    </source>
</evidence>
<dbReference type="NCBIfam" id="TIGR01407">
    <property type="entry name" value="dinG_rel"/>
    <property type="match status" value="1"/>
</dbReference>
<dbReference type="PROSITE" id="PS51193">
    <property type="entry name" value="HELICASE_ATP_BIND_2"/>
    <property type="match status" value="1"/>
</dbReference>
<dbReference type="InterPro" id="IPR045028">
    <property type="entry name" value="DinG/Rad3-like"/>
</dbReference>
<dbReference type="SMART" id="SM00491">
    <property type="entry name" value="HELICc2"/>
    <property type="match status" value="1"/>
</dbReference>
<dbReference type="EC" id="3.1.-.-" evidence="6 7"/>
<dbReference type="GO" id="GO:0003678">
    <property type="term" value="F:DNA helicase activity"/>
    <property type="evidence" value="ECO:0007669"/>
    <property type="project" value="TreeGrafter"/>
</dbReference>
<dbReference type="GO" id="GO:0003677">
    <property type="term" value="F:DNA binding"/>
    <property type="evidence" value="ECO:0007669"/>
    <property type="project" value="InterPro"/>
</dbReference>
<dbReference type="PANTHER" id="PTHR11472:SF34">
    <property type="entry name" value="REGULATOR OF TELOMERE ELONGATION HELICASE 1"/>
    <property type="match status" value="1"/>
</dbReference>
<dbReference type="GO" id="GO:0003887">
    <property type="term" value="F:DNA-directed DNA polymerase activity"/>
    <property type="evidence" value="ECO:0007669"/>
    <property type="project" value="InterPro"/>
</dbReference>
<evidence type="ECO:0000256" key="1">
    <source>
        <dbReference type="ARBA" id="ARBA00022722"/>
    </source>
</evidence>
<evidence type="ECO:0000256" key="6">
    <source>
        <dbReference type="HAMAP-Rule" id="MF_02206"/>
    </source>
</evidence>
<evidence type="ECO:0000256" key="5">
    <source>
        <dbReference type="ARBA" id="ARBA00022840"/>
    </source>
</evidence>
<keyword evidence="3 6" id="KW-0378">Hydrolase</keyword>
<dbReference type="InterPro" id="IPR013520">
    <property type="entry name" value="Ribonucl_H"/>
</dbReference>
<dbReference type="AlphaFoldDB" id="A0A511V199"/>
<evidence type="ECO:0000256" key="3">
    <source>
        <dbReference type="ARBA" id="ARBA00022801"/>
    </source>
</evidence>
<dbReference type="CDD" id="cd06127">
    <property type="entry name" value="DEDDh"/>
    <property type="match status" value="1"/>
</dbReference>
<dbReference type="NCBIfam" id="TIGR00573">
    <property type="entry name" value="dnaq"/>
    <property type="match status" value="1"/>
</dbReference>
<dbReference type="GO" id="GO:0008408">
    <property type="term" value="F:3'-5' exonuclease activity"/>
    <property type="evidence" value="ECO:0007669"/>
    <property type="project" value="UniProtKB-UniRule"/>
</dbReference>
<dbReference type="InterPro" id="IPR006555">
    <property type="entry name" value="ATP-dep_Helicase_C"/>
</dbReference>
<dbReference type="SUPFAM" id="SSF53098">
    <property type="entry name" value="Ribonuclease H-like"/>
    <property type="match status" value="1"/>
</dbReference>
<dbReference type="InterPro" id="IPR027417">
    <property type="entry name" value="P-loop_NTPase"/>
</dbReference>
<comment type="function">
    <text evidence="6 7">3'-5' exonuclease.</text>
</comment>
<dbReference type="HAMAP" id="MF_02206">
    <property type="entry name" value="DinG_exonucl"/>
    <property type="match status" value="1"/>
</dbReference>
<feature type="domain" description="Helicase ATP-binding" evidence="8">
    <location>
        <begin position="249"/>
        <end position="525"/>
    </location>
</feature>
<protein>
    <recommendedName>
        <fullName evidence="6 7">3'-5' exonuclease DinG</fullName>
        <ecNumber evidence="6 7">3.1.-.-</ecNumber>
    </recommendedName>
</protein>
<dbReference type="SMART" id="SM00479">
    <property type="entry name" value="EXOIII"/>
    <property type="match status" value="1"/>
</dbReference>
<dbReference type="Proteomes" id="UP000321491">
    <property type="component" value="Unassembled WGS sequence"/>
</dbReference>
<sequence length="930" mass="107552">MQRYIVVDLETTGHSPEQGDKIIEIGIVIIENETITNTYNTLMNPNQSIPPFISQLTHIYDDDVKEAPFFSEVVKEIIHFFESGYFIAHNAQFDYEFLNAMLIEEGFSPLNNPVLDTVELARIFFPTATGFKLNELANYLNLTHDMPHRALSDAFVTAEIFMKIIAKLKTLPFETISHLLELEPFLKSDLFAILEKEKQIKAYKDKQKAIDFYKGIAFRKDEQPDTLSFKETLPSFGELIEDIYSSNGLLKQALNRFEMRREQKDMSELVYDIFRQKKHGLIEASTGTGKSLAYLIPAIYEAVQLNERIVISTYTTQLQSQLLVEEIPILQAILPFSFQVALLKGKKHYISLDKFVKELPHSEDDHYGIVITKAMILVWLTETVTGDIDEIHLPSSGYYFFRKISAESEDIQDVHTPWHRYSYYQKAYEKAYNADLIITNHALLCTDIVSEYSYLPRYEKIIIDEAHHLEETAAHHFGLQFDYMQSVFVLNQMGTTDDGRWMTKLAHALPNQSKGKILNQWDAQFMSFRMELDEIFRSIYEHVLKHSSASFNDIGRLQYDINEVRLSEPYWQSIVENMHSIHILAKELCILLKELMMDPFIDSYLLEQIKQSHDFMESIQKKLFAIFLQSNENQVKWIEIDTTGAKNAVYIYAKPSNIADILNKQFFDEKQSVILTSATLTMKQSFRFVQEQLGLTNGQVIKSQIATPFNFEEQVQMLIPNDFPDIRTDPEEFIYSSCEAILSLAEITKGRMLVLFTSYDMLQRSYNLLKEMFAEDYTLIAQGITSGSRSRLKKKFQSFEKAILLGTSSFWEGIDIPGEALSSLVIVRLPFQPPNHPVYKAKAEKLKETRKNAFYHLALPHAVIRFKQGFGRLIRSNTDRGLVFVCDSRIKTSTYGSFFIDSIPNVPIHYDTTHRLIKKAHTWFNQKDSI</sequence>
<keyword evidence="5 6" id="KW-0067">ATP-binding</keyword>
<comment type="similarity">
    <text evidence="6 7">Belongs to the helicase family. DinG subfamily. Type 2 sub-subfamily.</text>
</comment>